<evidence type="ECO:0000313" key="1">
    <source>
        <dbReference type="EMBL" id="MFC3715846.1"/>
    </source>
</evidence>
<organism evidence="1 2">
    <name type="scientific">Luteimonas soli</name>
    <dbReference type="NCBI Taxonomy" id="1648966"/>
    <lineage>
        <taxon>Bacteria</taxon>
        <taxon>Pseudomonadati</taxon>
        <taxon>Pseudomonadota</taxon>
        <taxon>Gammaproteobacteria</taxon>
        <taxon>Lysobacterales</taxon>
        <taxon>Lysobacteraceae</taxon>
        <taxon>Luteimonas</taxon>
    </lineage>
</organism>
<accession>A0ABV7XI85</accession>
<name>A0ABV7XI85_9GAMM</name>
<sequence>MAGPVSDVTRKVSNDFKGIWDSHDRTRVGSEQRQRDLLRSTHRFAYCISLFAKAATALEEHRRVFLQELASDALHLVHVLMAGDGRAGSFYLRSLIENFWRHHYFKDHFVEYEWLTSRRKYYMTLKDLRDYCSWLTVFSGKLGDSLRALETKYADLSKQVHSTSVRTLVLRDSLEQIKLSSAQATELAPVLREVFRDVIALLAFANRDLFDGMHVNSQDFIKASLDVKRRERLQADLAR</sequence>
<dbReference type="RefSeq" id="WP_386742944.1">
    <property type="nucleotide sequence ID" value="NZ_JBHRYA010000003.1"/>
</dbReference>
<reference evidence="2" key="1">
    <citation type="journal article" date="2019" name="Int. J. Syst. Evol. Microbiol.">
        <title>The Global Catalogue of Microorganisms (GCM) 10K type strain sequencing project: providing services to taxonomists for standard genome sequencing and annotation.</title>
        <authorList>
            <consortium name="The Broad Institute Genomics Platform"/>
            <consortium name="The Broad Institute Genome Sequencing Center for Infectious Disease"/>
            <person name="Wu L."/>
            <person name="Ma J."/>
        </authorList>
    </citation>
    <scope>NUCLEOTIDE SEQUENCE [LARGE SCALE GENOMIC DNA]</scope>
    <source>
        <strain evidence="2">KCTC 42441</strain>
    </source>
</reference>
<comment type="caution">
    <text evidence="1">The sequence shown here is derived from an EMBL/GenBank/DDBJ whole genome shotgun (WGS) entry which is preliminary data.</text>
</comment>
<gene>
    <name evidence="1" type="ORF">ACFONC_06760</name>
</gene>
<dbReference type="Proteomes" id="UP001595705">
    <property type="component" value="Unassembled WGS sequence"/>
</dbReference>
<evidence type="ECO:0000313" key="2">
    <source>
        <dbReference type="Proteomes" id="UP001595705"/>
    </source>
</evidence>
<evidence type="ECO:0008006" key="3">
    <source>
        <dbReference type="Google" id="ProtNLM"/>
    </source>
</evidence>
<protein>
    <recommendedName>
        <fullName evidence="3">HEPN AbiU2-like domain-containing protein</fullName>
    </recommendedName>
</protein>
<proteinExistence type="predicted"/>
<dbReference type="EMBL" id="JBHRYA010000003">
    <property type="protein sequence ID" value="MFC3715846.1"/>
    <property type="molecule type" value="Genomic_DNA"/>
</dbReference>
<keyword evidence="2" id="KW-1185">Reference proteome</keyword>